<dbReference type="PROSITE" id="PS01227">
    <property type="entry name" value="UPF0012"/>
    <property type="match status" value="1"/>
</dbReference>
<sequence>MTPFGIAGIQMNLQHGNNVDAIEDKINVLMSLYPWVEMVVVSELAAHGPLHSFAEPMPGVTEDRFCAMAQKHNIWLIPGSFFEQRDNAIFNTAPVINPQGQVIARHRKLFPFCPFEEGVEAGDEFVVFDVPGAGRFGVCICYDMWFPEVLRTLTSMGAEVILHPVLTGTNDREIELNLARSSGALFQSYIIDVNGLGVGGVGQSCLIDPSGRVLHQAGETDEYLVTEIDFDLVRRQREVGLRSLGQPLKSFRDSKINFTVYNKEQRTNDYLDSLGPLQKPTRESKSRIATEPGPSVNNDVVIPDVTQPFTQHKIAEPNDDLNVVDYGNLALDHSGDNPSAANEPHKQLNLTIAAKETVDLSAMTKVAESVKIEIDKNSAGTESENGNLKWLKDASAQFKQYIKS</sequence>
<evidence type="ECO:0000256" key="1">
    <source>
        <dbReference type="ARBA" id="ARBA00010613"/>
    </source>
</evidence>
<feature type="domain" description="CN hydrolase" evidence="3">
    <location>
        <begin position="4"/>
        <end position="230"/>
    </location>
</feature>
<dbReference type="Gene3D" id="3.60.110.10">
    <property type="entry name" value="Carbon-nitrogen hydrolase"/>
    <property type="match status" value="1"/>
</dbReference>
<dbReference type="SUPFAM" id="SSF56317">
    <property type="entry name" value="Carbon-nitrogen hydrolase"/>
    <property type="match status" value="1"/>
</dbReference>
<gene>
    <name evidence="4" type="ORF">RI844_03810</name>
</gene>
<evidence type="ECO:0000313" key="5">
    <source>
        <dbReference type="Proteomes" id="UP001301442"/>
    </source>
</evidence>
<dbReference type="PANTHER" id="PTHR23088:SF27">
    <property type="entry name" value="DEAMINATED GLUTATHIONE AMIDASE"/>
    <property type="match status" value="1"/>
</dbReference>
<dbReference type="RefSeq" id="WP_348397140.1">
    <property type="nucleotide sequence ID" value="NZ_CP136600.1"/>
</dbReference>
<name>A0ABZ0GRD5_9GAMM</name>
<keyword evidence="4" id="KW-0378">Hydrolase</keyword>
<evidence type="ECO:0000313" key="4">
    <source>
        <dbReference type="EMBL" id="WOH38370.1"/>
    </source>
</evidence>
<evidence type="ECO:0000259" key="3">
    <source>
        <dbReference type="PROSITE" id="PS50263"/>
    </source>
</evidence>
<evidence type="ECO:0000256" key="2">
    <source>
        <dbReference type="SAM" id="MobiDB-lite"/>
    </source>
</evidence>
<reference evidence="4 5" key="1">
    <citation type="submission" date="2023-09" db="EMBL/GenBank/DDBJ databases">
        <authorList>
            <person name="Qi X."/>
        </authorList>
    </citation>
    <scope>NUCLEOTIDE SEQUENCE [LARGE SCALE GENOMIC DNA]</scope>
    <source>
        <strain evidence="4 5">S1-1</strain>
    </source>
</reference>
<accession>A0ABZ0GRD5</accession>
<dbReference type="GO" id="GO:0016787">
    <property type="term" value="F:hydrolase activity"/>
    <property type="evidence" value="ECO:0007669"/>
    <property type="project" value="UniProtKB-KW"/>
</dbReference>
<dbReference type="EMBL" id="CP136600">
    <property type="protein sequence ID" value="WOH38370.1"/>
    <property type="molecule type" value="Genomic_DNA"/>
</dbReference>
<dbReference type="Pfam" id="PF00795">
    <property type="entry name" value="CN_hydrolase"/>
    <property type="match status" value="1"/>
</dbReference>
<dbReference type="CDD" id="cd07197">
    <property type="entry name" value="nitrilase"/>
    <property type="match status" value="1"/>
</dbReference>
<dbReference type="InterPro" id="IPR003010">
    <property type="entry name" value="C-N_Hydrolase"/>
</dbReference>
<feature type="region of interest" description="Disordered" evidence="2">
    <location>
        <begin position="271"/>
        <end position="301"/>
    </location>
</feature>
<comment type="similarity">
    <text evidence="1">Belongs to the carbon-nitrogen hydrolase superfamily. NIT1/NIT2 family.</text>
</comment>
<dbReference type="InterPro" id="IPR001110">
    <property type="entry name" value="UPF0012_CS"/>
</dbReference>
<dbReference type="PROSITE" id="PS50263">
    <property type="entry name" value="CN_HYDROLASE"/>
    <property type="match status" value="1"/>
</dbReference>
<dbReference type="InterPro" id="IPR036526">
    <property type="entry name" value="C-N_Hydrolase_sf"/>
</dbReference>
<organism evidence="4 5">
    <name type="scientific">Thalassotalea fonticola</name>
    <dbReference type="NCBI Taxonomy" id="3065649"/>
    <lineage>
        <taxon>Bacteria</taxon>
        <taxon>Pseudomonadati</taxon>
        <taxon>Pseudomonadota</taxon>
        <taxon>Gammaproteobacteria</taxon>
        <taxon>Alteromonadales</taxon>
        <taxon>Colwelliaceae</taxon>
        <taxon>Thalassotalea</taxon>
    </lineage>
</organism>
<proteinExistence type="inferred from homology"/>
<dbReference type="PANTHER" id="PTHR23088">
    <property type="entry name" value="NITRILASE-RELATED"/>
    <property type="match status" value="1"/>
</dbReference>
<dbReference type="Proteomes" id="UP001301442">
    <property type="component" value="Chromosome"/>
</dbReference>
<keyword evidence="5" id="KW-1185">Reference proteome</keyword>
<protein>
    <submittedName>
        <fullName evidence="4">Carbon-nitrogen hydrolase family protein</fullName>
    </submittedName>
</protein>